<sequence length="260" mass="27203">MPSPSASRSTDRESPSVQSVARRYHRAERAVSWLTALAAAGAFLAAFAAFSPLPALGVAVALVVALRVPVFRRRGTVRLRSEAAPEAVVDEFASATPPVLAFQWAVADEVVRVGDGNEDGGGDGSDPESGSDATYEFSYLLGLRSVSLGLDVDVTRPSDSPADGTGADGAVPPDAVAVVDIDATADGRPWGAYGVTVRDAEAGSEAPSDESGTIVDVELRPTRRFDLRRLPQGLVAGRYYADVLAAQGYEVLDRTVSLSR</sequence>
<dbReference type="OrthoDB" id="269652at2157"/>
<dbReference type="AlphaFoldDB" id="M0E8J1"/>
<feature type="transmembrane region" description="Helical" evidence="1">
    <location>
        <begin position="30"/>
        <end position="49"/>
    </location>
</feature>
<accession>M0E8J1</accession>
<proteinExistence type="predicted"/>
<evidence type="ECO:0000313" key="3">
    <source>
        <dbReference type="Proteomes" id="UP000011514"/>
    </source>
</evidence>
<dbReference type="RefSeq" id="WP_004046202.1">
    <property type="nucleotide sequence ID" value="NZ_AOJE01000010.1"/>
</dbReference>
<dbReference type="Proteomes" id="UP000011514">
    <property type="component" value="Unassembled WGS sequence"/>
</dbReference>
<gene>
    <name evidence="2" type="ORF">C471_01840</name>
</gene>
<keyword evidence="1" id="KW-1133">Transmembrane helix</keyword>
<evidence type="ECO:0000256" key="1">
    <source>
        <dbReference type="SAM" id="Phobius"/>
    </source>
</evidence>
<keyword evidence="1" id="KW-0812">Transmembrane</keyword>
<organism evidence="2 3">
    <name type="scientific">Halorubrum saccharovorum DSM 1137</name>
    <dbReference type="NCBI Taxonomy" id="1227484"/>
    <lineage>
        <taxon>Archaea</taxon>
        <taxon>Methanobacteriati</taxon>
        <taxon>Methanobacteriota</taxon>
        <taxon>Stenosarchaea group</taxon>
        <taxon>Halobacteria</taxon>
        <taxon>Halobacteriales</taxon>
        <taxon>Haloferacaceae</taxon>
        <taxon>Halorubrum</taxon>
    </lineage>
</organism>
<dbReference type="EMBL" id="AOJE01000010">
    <property type="protein sequence ID" value="ELZ42694.1"/>
    <property type="molecule type" value="Genomic_DNA"/>
</dbReference>
<evidence type="ECO:0000313" key="2">
    <source>
        <dbReference type="EMBL" id="ELZ42694.1"/>
    </source>
</evidence>
<protein>
    <submittedName>
        <fullName evidence="2">Uncharacterized protein</fullName>
    </submittedName>
</protein>
<name>M0E8J1_9EURY</name>
<reference evidence="2 3" key="1">
    <citation type="journal article" date="2014" name="PLoS Genet.">
        <title>Phylogenetically driven sequencing of extremely halophilic archaea reveals strategies for static and dynamic osmo-response.</title>
        <authorList>
            <person name="Becker E.A."/>
            <person name="Seitzer P.M."/>
            <person name="Tritt A."/>
            <person name="Larsen D."/>
            <person name="Krusor M."/>
            <person name="Yao A.I."/>
            <person name="Wu D."/>
            <person name="Madern D."/>
            <person name="Eisen J.A."/>
            <person name="Darling A.E."/>
            <person name="Facciotti M.T."/>
        </authorList>
    </citation>
    <scope>NUCLEOTIDE SEQUENCE [LARGE SCALE GENOMIC DNA]</scope>
    <source>
        <strain evidence="2 3">DSM 1137</strain>
    </source>
</reference>
<dbReference type="PATRIC" id="fig|1227484.4.peg.376"/>
<keyword evidence="3" id="KW-1185">Reference proteome</keyword>
<keyword evidence="1" id="KW-0472">Membrane</keyword>
<dbReference type="eggNOG" id="arCOG09183">
    <property type="taxonomic scope" value="Archaea"/>
</dbReference>
<comment type="caution">
    <text evidence="2">The sequence shown here is derived from an EMBL/GenBank/DDBJ whole genome shotgun (WGS) entry which is preliminary data.</text>
</comment>
<feature type="transmembrane region" description="Helical" evidence="1">
    <location>
        <begin position="55"/>
        <end position="71"/>
    </location>
</feature>